<evidence type="ECO:0000313" key="1">
    <source>
        <dbReference type="EMBL" id="KAG2236841.1"/>
    </source>
</evidence>
<dbReference type="Proteomes" id="UP000613177">
    <property type="component" value="Unassembled WGS sequence"/>
</dbReference>
<evidence type="ECO:0000313" key="2">
    <source>
        <dbReference type="Proteomes" id="UP000613177"/>
    </source>
</evidence>
<sequence>MLESFPLNDLGETIKEDDLKSRYILPILQSLFDNLDDENTVFFKVTNENNAECKQKGFNVSHRRPDGQFRQKAEHKNFITIGYMEAKPESESKNYDACMQDLFRLATFGKNAIDIYYLKSTLLIQAIGPTFTFYLLQKKSEDIYSMVELDKLNFPMNINQIPAIFGYLDRITVIVEIFKKYVRDQCSDINDNERFRKTMRSPTIRSLTGKA</sequence>
<reference evidence="1" key="1">
    <citation type="submission" date="2021-01" db="EMBL/GenBank/DDBJ databases">
        <title>Metabolic potential, ecology and presence of endohyphal bacteria is reflected in genomic diversity of Mucoromycotina.</title>
        <authorList>
            <person name="Muszewska A."/>
            <person name="Okrasinska A."/>
            <person name="Steczkiewicz K."/>
            <person name="Drgas O."/>
            <person name="Orlowska M."/>
            <person name="Perlinska-Lenart U."/>
            <person name="Aleksandrzak-Piekarczyk T."/>
            <person name="Szatraj K."/>
            <person name="Zielenkiewicz U."/>
            <person name="Pilsyk S."/>
            <person name="Malc E."/>
            <person name="Mieczkowski P."/>
            <person name="Kruszewska J.S."/>
            <person name="Biernat P."/>
            <person name="Pawlowska J."/>
        </authorList>
    </citation>
    <scope>NUCLEOTIDE SEQUENCE</scope>
    <source>
        <strain evidence="1">WA0000018081</strain>
    </source>
</reference>
<name>A0A8H7VWA7_9FUNG</name>
<comment type="caution">
    <text evidence="1">The sequence shown here is derived from an EMBL/GenBank/DDBJ whole genome shotgun (WGS) entry which is preliminary data.</text>
</comment>
<keyword evidence="2" id="KW-1185">Reference proteome</keyword>
<organism evidence="1 2">
    <name type="scientific">Thamnidium elegans</name>
    <dbReference type="NCBI Taxonomy" id="101142"/>
    <lineage>
        <taxon>Eukaryota</taxon>
        <taxon>Fungi</taxon>
        <taxon>Fungi incertae sedis</taxon>
        <taxon>Mucoromycota</taxon>
        <taxon>Mucoromycotina</taxon>
        <taxon>Mucoromycetes</taxon>
        <taxon>Mucorales</taxon>
        <taxon>Mucorineae</taxon>
        <taxon>Mucoraceae</taxon>
        <taxon>Thamnidium</taxon>
    </lineage>
</organism>
<accession>A0A8H7VWA7</accession>
<gene>
    <name evidence="1" type="ORF">INT48_002654</name>
</gene>
<dbReference type="EMBL" id="JAEPRE010000012">
    <property type="protein sequence ID" value="KAG2236841.1"/>
    <property type="molecule type" value="Genomic_DNA"/>
</dbReference>
<protein>
    <submittedName>
        <fullName evidence="1">Uncharacterized protein</fullName>
    </submittedName>
</protein>
<dbReference type="AlphaFoldDB" id="A0A8H7VWA7"/>
<proteinExistence type="predicted"/>